<comment type="caution">
    <text evidence="11">The sequence shown here is derived from an EMBL/GenBank/DDBJ whole genome shotgun (WGS) entry which is preliminary data.</text>
</comment>
<comment type="similarity">
    <text evidence="4">Belongs to the snurportin family.</text>
</comment>
<dbReference type="GO" id="GO:0005737">
    <property type="term" value="C:cytoplasm"/>
    <property type="evidence" value="ECO:0007669"/>
    <property type="project" value="UniProtKB-SubCell"/>
</dbReference>
<reference evidence="11 12" key="1">
    <citation type="journal article" date="2022" name="Nat. Genet.">
        <title>Improved pea reference genome and pan-genome highlight genomic features and evolutionary characteristics.</title>
        <authorList>
            <person name="Yang T."/>
            <person name="Liu R."/>
            <person name="Luo Y."/>
            <person name="Hu S."/>
            <person name="Wang D."/>
            <person name="Wang C."/>
            <person name="Pandey M.K."/>
            <person name="Ge S."/>
            <person name="Xu Q."/>
            <person name="Li N."/>
            <person name="Li G."/>
            <person name="Huang Y."/>
            <person name="Saxena R.K."/>
            <person name="Ji Y."/>
            <person name="Li M."/>
            <person name="Yan X."/>
            <person name="He Y."/>
            <person name="Liu Y."/>
            <person name="Wang X."/>
            <person name="Xiang C."/>
            <person name="Varshney R.K."/>
            <person name="Ding H."/>
            <person name="Gao S."/>
            <person name="Zong X."/>
        </authorList>
    </citation>
    <scope>NUCLEOTIDE SEQUENCE [LARGE SCALE GENOMIC DNA]</scope>
    <source>
        <strain evidence="11 12">cv. Zhongwan 6</strain>
    </source>
</reference>
<evidence type="ECO:0000256" key="7">
    <source>
        <dbReference type="ARBA" id="ARBA00022490"/>
    </source>
</evidence>
<dbReference type="Pfam" id="PF21974">
    <property type="entry name" value="SPN1_m3Gcap_bd"/>
    <property type="match status" value="1"/>
</dbReference>
<gene>
    <name evidence="11" type="ORF">KIW84_043844</name>
</gene>
<dbReference type="EMBL" id="JAMSHJ010000004">
    <property type="protein sequence ID" value="KAI5419838.1"/>
    <property type="molecule type" value="Genomic_DNA"/>
</dbReference>
<dbReference type="InterPro" id="IPR047857">
    <property type="entry name" value="Snurportin1_C"/>
</dbReference>
<comment type="subcellular location">
    <subcellularLocation>
        <location evidence="3">Cytoplasm</location>
    </subcellularLocation>
    <subcellularLocation>
        <location evidence="2">Nucleus</location>
    </subcellularLocation>
</comment>
<evidence type="ECO:0000256" key="4">
    <source>
        <dbReference type="ARBA" id="ARBA00007540"/>
    </source>
</evidence>
<feature type="domain" description="Snurportin-1 m3G cap-binding" evidence="10">
    <location>
        <begin position="122"/>
        <end position="181"/>
    </location>
</feature>
<evidence type="ECO:0000256" key="5">
    <source>
        <dbReference type="ARBA" id="ARBA00016034"/>
    </source>
</evidence>
<sequence>MNDSIDSLNGFEILLQQSQELEHGLQLVHTWSYWSDIFHDGYRYILTNIYGYFYDNAIGRRFDFICKAGEAACVDQQQQWLVPFIGPLWSGNKLNFQHLMSSYHLALTKFDLKQDQSVFLVFMFFCVNSKLVETSACDSPSYYHKYKFSLVPVYGCDQSGLCSAYSAHVPYVKYGLLFYTSMHITMWYLAVWMEASSGSHICIQGIAIGKGGLVLVDGKLEKADLKYLC</sequence>
<dbReference type="PANTHER" id="PTHR13403">
    <property type="entry name" value="SNURPORTIN1 RNUT1 PROTEIN RNA, U TRANSPORTER 1"/>
    <property type="match status" value="1"/>
</dbReference>
<proteinExistence type="inferred from homology"/>
<dbReference type="InterPro" id="IPR017336">
    <property type="entry name" value="Snurportin-1"/>
</dbReference>
<organism evidence="11 12">
    <name type="scientific">Pisum sativum</name>
    <name type="common">Garden pea</name>
    <name type="synonym">Lathyrus oleraceus</name>
    <dbReference type="NCBI Taxonomy" id="3888"/>
    <lineage>
        <taxon>Eukaryota</taxon>
        <taxon>Viridiplantae</taxon>
        <taxon>Streptophyta</taxon>
        <taxon>Embryophyta</taxon>
        <taxon>Tracheophyta</taxon>
        <taxon>Spermatophyta</taxon>
        <taxon>Magnoliopsida</taxon>
        <taxon>eudicotyledons</taxon>
        <taxon>Gunneridae</taxon>
        <taxon>Pentapetalae</taxon>
        <taxon>rosids</taxon>
        <taxon>fabids</taxon>
        <taxon>Fabales</taxon>
        <taxon>Fabaceae</taxon>
        <taxon>Papilionoideae</taxon>
        <taxon>50 kb inversion clade</taxon>
        <taxon>NPAAA clade</taxon>
        <taxon>Hologalegina</taxon>
        <taxon>IRL clade</taxon>
        <taxon>Fabeae</taxon>
        <taxon>Lathyrus</taxon>
    </lineage>
</organism>
<dbReference type="Proteomes" id="UP001058974">
    <property type="component" value="Chromosome 4"/>
</dbReference>
<keyword evidence="8" id="KW-0694">RNA-binding</keyword>
<dbReference type="GO" id="GO:0061015">
    <property type="term" value="P:snRNA import into nucleus"/>
    <property type="evidence" value="ECO:0007669"/>
    <property type="project" value="InterPro"/>
</dbReference>
<evidence type="ECO:0000256" key="2">
    <source>
        <dbReference type="ARBA" id="ARBA00004123"/>
    </source>
</evidence>
<keyword evidence="9" id="KW-0539">Nucleus</keyword>
<evidence type="ECO:0000256" key="6">
    <source>
        <dbReference type="ARBA" id="ARBA00022448"/>
    </source>
</evidence>
<dbReference type="GO" id="GO:0005634">
    <property type="term" value="C:nucleus"/>
    <property type="evidence" value="ECO:0007669"/>
    <property type="project" value="UniProtKB-SubCell"/>
</dbReference>
<accession>A0A9D4XG96</accession>
<dbReference type="Gene3D" id="3.30.470.30">
    <property type="entry name" value="DNA ligase/mRNA capping enzyme"/>
    <property type="match status" value="1"/>
</dbReference>
<evidence type="ECO:0000256" key="1">
    <source>
        <dbReference type="ARBA" id="ARBA00003975"/>
    </source>
</evidence>
<dbReference type="Gramene" id="Psat04G0384400-T1">
    <property type="protein sequence ID" value="KAI5419838.1"/>
    <property type="gene ID" value="KIW84_043844"/>
</dbReference>
<evidence type="ECO:0000256" key="3">
    <source>
        <dbReference type="ARBA" id="ARBA00004496"/>
    </source>
</evidence>
<evidence type="ECO:0000259" key="10">
    <source>
        <dbReference type="Pfam" id="PF21974"/>
    </source>
</evidence>
<keyword evidence="12" id="KW-1185">Reference proteome</keyword>
<dbReference type="PANTHER" id="PTHR13403:SF6">
    <property type="entry name" value="SNURPORTIN-1"/>
    <property type="match status" value="1"/>
</dbReference>
<evidence type="ECO:0000256" key="8">
    <source>
        <dbReference type="ARBA" id="ARBA00022884"/>
    </source>
</evidence>
<keyword evidence="7" id="KW-0963">Cytoplasm</keyword>
<evidence type="ECO:0000313" key="11">
    <source>
        <dbReference type="EMBL" id="KAI5419838.1"/>
    </source>
</evidence>
<comment type="function">
    <text evidence="1">Functions as an U snRNP-specific nuclear import adapter. Involved in the trimethylguanosine (m3G)-cap-dependent nuclear import of U snRNPs. Binds specifically to the terminal m3G-cap U snRNAs.</text>
</comment>
<name>A0A9D4XG96_PEA</name>
<evidence type="ECO:0000256" key="9">
    <source>
        <dbReference type="ARBA" id="ARBA00023242"/>
    </source>
</evidence>
<dbReference type="GO" id="GO:0003723">
    <property type="term" value="F:RNA binding"/>
    <property type="evidence" value="ECO:0007669"/>
    <property type="project" value="UniProtKB-KW"/>
</dbReference>
<keyword evidence="6" id="KW-0813">Transport</keyword>
<protein>
    <recommendedName>
        <fullName evidence="5">Snurportin-1</fullName>
    </recommendedName>
</protein>
<dbReference type="AlphaFoldDB" id="A0A9D4XG96"/>
<evidence type="ECO:0000313" key="12">
    <source>
        <dbReference type="Proteomes" id="UP001058974"/>
    </source>
</evidence>